<protein>
    <submittedName>
        <fullName evidence="2">Uncharacterized protein</fullName>
    </submittedName>
</protein>
<proteinExistence type="predicted"/>
<evidence type="ECO:0000313" key="2">
    <source>
        <dbReference type="EMBL" id="KAJ7034567.1"/>
    </source>
</evidence>
<sequence length="134" mass="15414">MFEACHSAILLFHLCTGGNRDPSRELRKDRNHERDNPCEPTQTYNEFTADAGLCRVYIAPEIKSLQIISTFTMDKKIPSVTPEIKVRLSNHPNEELNAKSRKRKLDPQQIALLIPTHIITDFKHTLFEELRSTA</sequence>
<organism evidence="2 3">
    <name type="scientific">Mycena alexandri</name>
    <dbReference type="NCBI Taxonomy" id="1745969"/>
    <lineage>
        <taxon>Eukaryota</taxon>
        <taxon>Fungi</taxon>
        <taxon>Dikarya</taxon>
        <taxon>Basidiomycota</taxon>
        <taxon>Agaricomycotina</taxon>
        <taxon>Agaricomycetes</taxon>
        <taxon>Agaricomycetidae</taxon>
        <taxon>Agaricales</taxon>
        <taxon>Marasmiineae</taxon>
        <taxon>Mycenaceae</taxon>
        <taxon>Mycena</taxon>
    </lineage>
</organism>
<name>A0AAD6X2T8_9AGAR</name>
<keyword evidence="3" id="KW-1185">Reference proteome</keyword>
<dbReference type="AlphaFoldDB" id="A0AAD6X2T8"/>
<dbReference type="Proteomes" id="UP001218188">
    <property type="component" value="Unassembled WGS sequence"/>
</dbReference>
<gene>
    <name evidence="2" type="ORF">C8F04DRAFT_1183109</name>
</gene>
<feature type="compositionally biased region" description="Basic and acidic residues" evidence="1">
    <location>
        <begin position="21"/>
        <end position="37"/>
    </location>
</feature>
<dbReference type="EMBL" id="JARJCM010000056">
    <property type="protein sequence ID" value="KAJ7034567.1"/>
    <property type="molecule type" value="Genomic_DNA"/>
</dbReference>
<comment type="caution">
    <text evidence="2">The sequence shown here is derived from an EMBL/GenBank/DDBJ whole genome shotgun (WGS) entry which is preliminary data.</text>
</comment>
<reference evidence="2" key="1">
    <citation type="submission" date="2023-03" db="EMBL/GenBank/DDBJ databases">
        <title>Massive genome expansion in bonnet fungi (Mycena s.s.) driven by repeated elements and novel gene families across ecological guilds.</title>
        <authorList>
            <consortium name="Lawrence Berkeley National Laboratory"/>
            <person name="Harder C.B."/>
            <person name="Miyauchi S."/>
            <person name="Viragh M."/>
            <person name="Kuo A."/>
            <person name="Thoen E."/>
            <person name="Andreopoulos B."/>
            <person name="Lu D."/>
            <person name="Skrede I."/>
            <person name="Drula E."/>
            <person name="Henrissat B."/>
            <person name="Morin E."/>
            <person name="Kohler A."/>
            <person name="Barry K."/>
            <person name="LaButti K."/>
            <person name="Morin E."/>
            <person name="Salamov A."/>
            <person name="Lipzen A."/>
            <person name="Mereny Z."/>
            <person name="Hegedus B."/>
            <person name="Baldrian P."/>
            <person name="Stursova M."/>
            <person name="Weitz H."/>
            <person name="Taylor A."/>
            <person name="Grigoriev I.V."/>
            <person name="Nagy L.G."/>
            <person name="Martin F."/>
            <person name="Kauserud H."/>
        </authorList>
    </citation>
    <scope>NUCLEOTIDE SEQUENCE</scope>
    <source>
        <strain evidence="2">CBHHK200</strain>
    </source>
</reference>
<evidence type="ECO:0000313" key="3">
    <source>
        <dbReference type="Proteomes" id="UP001218188"/>
    </source>
</evidence>
<feature type="region of interest" description="Disordered" evidence="1">
    <location>
        <begin position="21"/>
        <end position="42"/>
    </location>
</feature>
<accession>A0AAD6X2T8</accession>
<evidence type="ECO:0000256" key="1">
    <source>
        <dbReference type="SAM" id="MobiDB-lite"/>
    </source>
</evidence>